<feature type="compositionally biased region" description="Basic and acidic residues" evidence="1">
    <location>
        <begin position="27"/>
        <end position="40"/>
    </location>
</feature>
<feature type="region of interest" description="Disordered" evidence="1">
    <location>
        <begin position="1"/>
        <end position="53"/>
    </location>
</feature>
<sequence length="53" mass="6180">MRPPFPPRPHTSRPRHDRPALPRLRKRPDVPATEKRRAVDARQLPPIRASCPK</sequence>
<reference evidence="2 3" key="1">
    <citation type="submission" date="2015-01" db="EMBL/GenBank/DDBJ databases">
        <title>Enhanced salinomycin production by adjusting the supply of polyketide extender units in Streptomyce albus DSM 41398.</title>
        <authorList>
            <person name="Lu C."/>
        </authorList>
    </citation>
    <scope>NUCLEOTIDE SEQUENCE [LARGE SCALE GENOMIC DNA]</scope>
    <source>
        <strain evidence="3">ATCC 21838 / DSM 41398 / FERM P-419 / JCM 4703 / NBRC 107858</strain>
    </source>
</reference>
<dbReference type="KEGG" id="sals:SLNWT_6072"/>
<proteinExistence type="predicted"/>
<name>A0A0B5EUC2_STRA4</name>
<protein>
    <submittedName>
        <fullName evidence="2">Uncharacterized protein</fullName>
    </submittedName>
</protein>
<evidence type="ECO:0000256" key="1">
    <source>
        <dbReference type="SAM" id="MobiDB-lite"/>
    </source>
</evidence>
<evidence type="ECO:0000313" key="3">
    <source>
        <dbReference type="Proteomes" id="UP000031523"/>
    </source>
</evidence>
<dbReference type="AlphaFoldDB" id="A0A0B5EUC2"/>
<evidence type="ECO:0000313" key="2">
    <source>
        <dbReference type="EMBL" id="AJE86448.1"/>
    </source>
</evidence>
<organism evidence="2 3">
    <name type="scientific">Streptomyces albus (strain ATCC 21838 / DSM 41398 / FERM P-419 / JCM 4703 / NBRC 107858)</name>
    <dbReference type="NCBI Taxonomy" id="1081613"/>
    <lineage>
        <taxon>Bacteria</taxon>
        <taxon>Bacillati</taxon>
        <taxon>Actinomycetota</taxon>
        <taxon>Actinomycetes</taxon>
        <taxon>Kitasatosporales</taxon>
        <taxon>Streptomycetaceae</taxon>
        <taxon>Streptomyces</taxon>
    </lineage>
</organism>
<keyword evidence="3" id="KW-1185">Reference proteome</keyword>
<dbReference type="Proteomes" id="UP000031523">
    <property type="component" value="Chromosome"/>
</dbReference>
<accession>A0A0B5EUC2</accession>
<gene>
    <name evidence="2" type="ORF">SLNWT_6072</name>
</gene>
<dbReference type="EMBL" id="CP010519">
    <property type="protein sequence ID" value="AJE86448.1"/>
    <property type="molecule type" value="Genomic_DNA"/>
</dbReference>